<sequence length="344" mass="38817">MDKTYYGRKWYMEIKCINGATLSVGSHGFQGYEHLKCVFDVNYPGYLGWYFSEFTIYNPMYETTDPETDAGWNNITEGAEVSFYAGYVEGSDEGKNYSQIFRGRVWQVLISREDLTDYKITLVCMDGERLFLDNYCELTLEQYEHRKFLRDVASKAYRPLAMGTISPLVAPEEIDGEKKVEEGHKVRGAVAFGSLFQALRAEVKTTNAFLFVRDGKAEVANLSDSPTGKEIPINAKTGLIGTPQQIDYGVSFRTLLNPKLYIDNPLLWVKLDLSSVRVNQQRAVIGKYLSKLPVDGYFRVVGVRHLGDTRGDAWYTDVVGYTITGKAPGPLTVPWMYEKGTHAG</sequence>
<dbReference type="AlphaFoldDB" id="A0A6M3M8R0"/>
<reference evidence="1" key="1">
    <citation type="submission" date="2020-03" db="EMBL/GenBank/DDBJ databases">
        <title>The deep terrestrial virosphere.</title>
        <authorList>
            <person name="Holmfeldt K."/>
            <person name="Nilsson E."/>
            <person name="Simone D."/>
            <person name="Lopez-Fernandez M."/>
            <person name="Wu X."/>
            <person name="de Brujin I."/>
            <person name="Lundin D."/>
            <person name="Andersson A."/>
            <person name="Bertilsson S."/>
            <person name="Dopson M."/>
        </authorList>
    </citation>
    <scope>NUCLEOTIDE SEQUENCE</scope>
    <source>
        <strain evidence="1">MM171B01159</strain>
    </source>
</reference>
<gene>
    <name evidence="1" type="ORF">MM171B01159_0008</name>
</gene>
<proteinExistence type="predicted"/>
<evidence type="ECO:0008006" key="2">
    <source>
        <dbReference type="Google" id="ProtNLM"/>
    </source>
</evidence>
<name>A0A6M3M8R0_9ZZZZ</name>
<evidence type="ECO:0000313" key="1">
    <source>
        <dbReference type="EMBL" id="QJB02590.1"/>
    </source>
</evidence>
<organism evidence="1">
    <name type="scientific">viral metagenome</name>
    <dbReference type="NCBI Taxonomy" id="1070528"/>
    <lineage>
        <taxon>unclassified sequences</taxon>
        <taxon>metagenomes</taxon>
        <taxon>organismal metagenomes</taxon>
    </lineage>
</organism>
<dbReference type="EMBL" id="MT143794">
    <property type="protein sequence ID" value="QJB02590.1"/>
    <property type="molecule type" value="Genomic_DNA"/>
</dbReference>
<accession>A0A6M3M8R0</accession>
<protein>
    <recommendedName>
        <fullName evidence="2">Tail protein</fullName>
    </recommendedName>
</protein>